<sequence length="386" mass="43585">MKVLKRRCVAAAAAGTLAAGLLMGCSTPEVNHDEVVAVIGDAEVSYGVANFYSRMMQSRYENYYTTLTGETPAEFWMQQWGEESYENYVKSGLMEDLENFYILSQHADEYGVTVTEEEEKAIAKAAADFEEGNALEAKEVVSGYKKYIEEYLRLATIEEKMDVSMREGVDEEVSDEEAAKKIMKYVYFEYAKEGEDGQSETMSDDEKKDLKKKAEKFAKELQDSEEKDIDAAAEKEGLEVETASFNSEMTAPYVDVVKAADKLKENEVTDAIDSDGGLYVAKVTSLFDREATDQEKERIVKERKDEQYDSLLKKWREDTEMSVNAEVWQKIGFAYQGIAIPKAEDEDAKDDKKASSDEKKDDADDADDEDQEKDVSDSEEDTSDEE</sequence>
<gene>
    <name evidence="3" type="ORF">EBB54_07705</name>
</gene>
<evidence type="ECO:0000313" key="4">
    <source>
        <dbReference type="Proteomes" id="UP000274920"/>
    </source>
</evidence>
<feature type="region of interest" description="Disordered" evidence="1">
    <location>
        <begin position="339"/>
        <end position="386"/>
    </location>
</feature>
<dbReference type="Proteomes" id="UP000274920">
    <property type="component" value="Unassembled WGS sequence"/>
</dbReference>
<organism evidence="3 4">
    <name type="scientific">Schaedlerella arabinosiphila</name>
    <dbReference type="NCBI Taxonomy" id="2044587"/>
    <lineage>
        <taxon>Bacteria</taxon>
        <taxon>Bacillati</taxon>
        <taxon>Bacillota</taxon>
        <taxon>Clostridia</taxon>
        <taxon>Lachnospirales</taxon>
        <taxon>Lachnospiraceae</taxon>
        <taxon>Schaedlerella</taxon>
    </lineage>
</organism>
<feature type="compositionally biased region" description="Acidic residues" evidence="1">
    <location>
        <begin position="363"/>
        <end position="386"/>
    </location>
</feature>
<feature type="signal peptide" evidence="2">
    <location>
        <begin position="1"/>
        <end position="18"/>
    </location>
</feature>
<dbReference type="RefSeq" id="WP_125126967.1">
    <property type="nucleotide sequence ID" value="NZ_RHJS01000002.1"/>
</dbReference>
<protein>
    <submittedName>
        <fullName evidence="3">Peptidyl-prolyl cis-trans isomerase</fullName>
    </submittedName>
</protein>
<name>A0A426DEN7_9FIRM</name>
<comment type="caution">
    <text evidence="3">The sequence shown here is derived from an EMBL/GenBank/DDBJ whole genome shotgun (WGS) entry which is preliminary data.</text>
</comment>
<keyword evidence="3" id="KW-0413">Isomerase</keyword>
<evidence type="ECO:0000256" key="1">
    <source>
        <dbReference type="SAM" id="MobiDB-lite"/>
    </source>
</evidence>
<dbReference type="AlphaFoldDB" id="A0A426DEN7"/>
<accession>A0A426DEN7</accession>
<feature type="compositionally biased region" description="Basic and acidic residues" evidence="1">
    <location>
        <begin position="349"/>
        <end position="362"/>
    </location>
</feature>
<evidence type="ECO:0000256" key="2">
    <source>
        <dbReference type="SAM" id="SignalP"/>
    </source>
</evidence>
<feature type="chain" id="PRO_5038689397" evidence="2">
    <location>
        <begin position="19"/>
        <end position="386"/>
    </location>
</feature>
<dbReference type="PROSITE" id="PS51257">
    <property type="entry name" value="PROKAR_LIPOPROTEIN"/>
    <property type="match status" value="1"/>
</dbReference>
<dbReference type="SUPFAM" id="SSF54534">
    <property type="entry name" value="FKBP-like"/>
    <property type="match status" value="1"/>
</dbReference>
<reference evidence="3" key="1">
    <citation type="submission" date="2018-10" db="EMBL/GenBank/DDBJ databases">
        <title>Schaedlerella arabinophila gen. nov. sp. nov., isolated from the mouse intestinal tract and comparative analysis with the genome of the closely related altered Schaedler flora strain ASF502.</title>
        <authorList>
            <person name="Miyake S."/>
            <person name="Soh M."/>
            <person name="Seedorf H."/>
        </authorList>
    </citation>
    <scope>NUCLEOTIDE SEQUENCE [LARGE SCALE GENOMIC DNA]</scope>
    <source>
        <strain evidence="3">DSM 106076</strain>
    </source>
</reference>
<evidence type="ECO:0000313" key="3">
    <source>
        <dbReference type="EMBL" id="RRK31259.1"/>
    </source>
</evidence>
<proteinExistence type="predicted"/>
<keyword evidence="2" id="KW-0732">Signal</keyword>
<dbReference type="EMBL" id="RHJS01000002">
    <property type="protein sequence ID" value="RRK31259.1"/>
    <property type="molecule type" value="Genomic_DNA"/>
</dbReference>
<dbReference type="GO" id="GO:0016853">
    <property type="term" value="F:isomerase activity"/>
    <property type="evidence" value="ECO:0007669"/>
    <property type="project" value="UniProtKB-KW"/>
</dbReference>
<keyword evidence="4" id="KW-1185">Reference proteome</keyword>